<dbReference type="EMBL" id="LIPY01000121">
    <property type="protein sequence ID" value="KWX71870.1"/>
    <property type="molecule type" value="Genomic_DNA"/>
</dbReference>
<evidence type="ECO:0000259" key="2">
    <source>
        <dbReference type="Pfam" id="PF08327"/>
    </source>
</evidence>
<proteinExistence type="inferred from homology"/>
<accession>A0A1G9TUU9</accession>
<dbReference type="Proteomes" id="UP000182783">
    <property type="component" value="Unassembled WGS sequence"/>
</dbReference>
<comment type="similarity">
    <text evidence="1">Belongs to the AHA1 family.</text>
</comment>
<dbReference type="Gene3D" id="3.30.530.20">
    <property type="match status" value="1"/>
</dbReference>
<protein>
    <submittedName>
        <fullName evidence="3">Polyketide cyclase</fullName>
    </submittedName>
    <submittedName>
        <fullName evidence="4">Uncharacterized conserved protein YndB, AHSA1/START domain</fullName>
    </submittedName>
</protein>
<dbReference type="CDD" id="cd08900">
    <property type="entry name" value="SRPBCC_CalC_Aha1-like_7"/>
    <property type="match status" value="1"/>
</dbReference>
<evidence type="ECO:0000313" key="6">
    <source>
        <dbReference type="Proteomes" id="UP000182783"/>
    </source>
</evidence>
<keyword evidence="5" id="KW-1185">Reference proteome</keyword>
<dbReference type="SUPFAM" id="SSF55961">
    <property type="entry name" value="Bet v1-like"/>
    <property type="match status" value="1"/>
</dbReference>
<dbReference type="InterPro" id="IPR023393">
    <property type="entry name" value="START-like_dom_sf"/>
</dbReference>
<dbReference type="RefSeq" id="WP_062525830.1">
    <property type="nucleotide sequence ID" value="NZ_CP048429.1"/>
</dbReference>
<dbReference type="Pfam" id="PF08327">
    <property type="entry name" value="AHSA1"/>
    <property type="match status" value="1"/>
</dbReference>
<dbReference type="Proteomes" id="UP000070252">
    <property type="component" value="Unassembled WGS sequence"/>
</dbReference>
<evidence type="ECO:0000256" key="1">
    <source>
        <dbReference type="ARBA" id="ARBA00006817"/>
    </source>
</evidence>
<feature type="domain" description="Activator of Hsp90 ATPase homologue 1/2-like C-terminal" evidence="2">
    <location>
        <begin position="18"/>
        <end position="143"/>
    </location>
</feature>
<dbReference type="OrthoDB" id="9803476at2"/>
<name>A0A1G9TUU9_9BACL</name>
<dbReference type="EMBL" id="FNGM01000013">
    <property type="protein sequence ID" value="SDM51467.1"/>
    <property type="molecule type" value="Genomic_DNA"/>
</dbReference>
<reference evidence="3 5" key="1">
    <citation type="submission" date="2015-08" db="EMBL/GenBank/DDBJ databases">
        <title>Genome of Paenibacillus jilunlii.</title>
        <authorList>
            <person name="Sant'Anna F.H."/>
            <person name="Ambrosini A."/>
            <person name="Souza R."/>
            <person name="Bach E."/>
            <person name="Fernandes G."/>
            <person name="Balsanelli E."/>
            <person name="Baura V.A."/>
            <person name="Pedrosa F.O."/>
            <person name="Souza E.M."/>
            <person name="Passaglia L."/>
        </authorList>
    </citation>
    <scope>NUCLEOTIDE SEQUENCE [LARGE SCALE GENOMIC DNA]</scope>
    <source>
        <strain evidence="3 5">DSM 23019</strain>
    </source>
</reference>
<evidence type="ECO:0000313" key="3">
    <source>
        <dbReference type="EMBL" id="KWX71870.1"/>
    </source>
</evidence>
<reference evidence="4 6" key="2">
    <citation type="submission" date="2016-10" db="EMBL/GenBank/DDBJ databases">
        <authorList>
            <person name="de Groot N.N."/>
        </authorList>
    </citation>
    <scope>NUCLEOTIDE SEQUENCE [LARGE SCALE GENOMIC DNA]</scope>
    <source>
        <strain evidence="4 6">CGMCC 1.10239</strain>
    </source>
</reference>
<organism evidence="4 6">
    <name type="scientific">Paenibacillus jilunlii</name>
    <dbReference type="NCBI Taxonomy" id="682956"/>
    <lineage>
        <taxon>Bacteria</taxon>
        <taxon>Bacillati</taxon>
        <taxon>Bacillota</taxon>
        <taxon>Bacilli</taxon>
        <taxon>Bacillales</taxon>
        <taxon>Paenibacillaceae</taxon>
        <taxon>Paenibacillus</taxon>
    </lineage>
</organism>
<dbReference type="InterPro" id="IPR013538">
    <property type="entry name" value="ASHA1/2-like_C"/>
</dbReference>
<dbReference type="AlphaFoldDB" id="A0A1G9TUU9"/>
<sequence>MNQHSIKHDTFALERIYNASPARAFAAWADPALKANWFAQAEEFEFRIGGREAIRGSEPGGPVYTSIATYQEITPDNRIVYTITIDKAETRISVSVVTVEFKPEGNRTQLIYTEQCAFFDGQDSVQDHIAGATDFLDKLEHELNGAK</sequence>
<gene>
    <name evidence="3" type="ORF">AML91_22205</name>
    <name evidence="4" type="ORF">SAMN05216191_113201</name>
</gene>
<evidence type="ECO:0000313" key="4">
    <source>
        <dbReference type="EMBL" id="SDM51467.1"/>
    </source>
</evidence>
<evidence type="ECO:0000313" key="5">
    <source>
        <dbReference type="Proteomes" id="UP000070252"/>
    </source>
</evidence>